<reference evidence="1 2" key="1">
    <citation type="submission" date="2019-08" db="EMBL/GenBank/DDBJ databases">
        <title>In-depth cultivation of the pig gut microbiome towards novel bacterial diversity and tailored functional studies.</title>
        <authorList>
            <person name="Wylensek D."/>
            <person name="Hitch T.C.A."/>
            <person name="Clavel T."/>
        </authorList>
    </citation>
    <scope>NUCLEOTIDE SEQUENCE [LARGE SCALE GENOMIC DNA]</scope>
    <source>
        <strain evidence="1 2">WB03_NA08</strain>
    </source>
</reference>
<organism evidence="1 2">
    <name type="scientific">Scrofimicrobium canadense</name>
    <dbReference type="NCBI Taxonomy" id="2652290"/>
    <lineage>
        <taxon>Bacteria</taxon>
        <taxon>Bacillati</taxon>
        <taxon>Actinomycetota</taxon>
        <taxon>Actinomycetes</taxon>
        <taxon>Actinomycetales</taxon>
        <taxon>Actinomycetaceae</taxon>
        <taxon>Scrofimicrobium</taxon>
    </lineage>
</organism>
<protein>
    <submittedName>
        <fullName evidence="1">Uncharacterized protein</fullName>
    </submittedName>
</protein>
<sequence length="120" mass="13215">MTREKMSEAEAEQRFVAMLEADGWTVTTNNPDFADVIATKLGEPRLVAEVKGHTAAPGLDVNTLYGQILNRMSDLSGNTRYAIVVPESILDKVERVTPELRAILKLETWAVPAEGDPYQA</sequence>
<name>A0A6N7W8E9_9ACTO</name>
<gene>
    <name evidence="1" type="ORF">FYJ24_08405</name>
</gene>
<comment type="caution">
    <text evidence="1">The sequence shown here is derived from an EMBL/GenBank/DDBJ whole genome shotgun (WGS) entry which is preliminary data.</text>
</comment>
<dbReference type="Proteomes" id="UP000470875">
    <property type="component" value="Unassembled WGS sequence"/>
</dbReference>
<accession>A0A6N7W8E9</accession>
<keyword evidence="2" id="KW-1185">Reference proteome</keyword>
<evidence type="ECO:0000313" key="2">
    <source>
        <dbReference type="Proteomes" id="UP000470875"/>
    </source>
</evidence>
<evidence type="ECO:0000313" key="1">
    <source>
        <dbReference type="EMBL" id="MSS84783.1"/>
    </source>
</evidence>
<proteinExistence type="predicted"/>
<dbReference type="RefSeq" id="WP_154545433.1">
    <property type="nucleotide sequence ID" value="NZ_VULO01000009.1"/>
</dbReference>
<dbReference type="AlphaFoldDB" id="A0A6N7W8E9"/>
<dbReference type="EMBL" id="VULO01000009">
    <property type="protein sequence ID" value="MSS84783.1"/>
    <property type="molecule type" value="Genomic_DNA"/>
</dbReference>